<evidence type="ECO:0000313" key="3">
    <source>
        <dbReference type="Proteomes" id="UP001330812"/>
    </source>
</evidence>
<evidence type="ECO:0000313" key="2">
    <source>
        <dbReference type="EMBL" id="WSE30037.1"/>
    </source>
</evidence>
<organism evidence="2 3">
    <name type="scientific">Amycolatopsis rhabdoformis</name>
    <dbReference type="NCBI Taxonomy" id="1448059"/>
    <lineage>
        <taxon>Bacteria</taxon>
        <taxon>Bacillati</taxon>
        <taxon>Actinomycetota</taxon>
        <taxon>Actinomycetes</taxon>
        <taxon>Pseudonocardiales</taxon>
        <taxon>Pseudonocardiaceae</taxon>
        <taxon>Amycolatopsis</taxon>
    </lineage>
</organism>
<reference evidence="2 3" key="1">
    <citation type="journal article" date="2015" name="Int. J. Syst. Evol. Microbiol.">
        <title>Amycolatopsis rhabdoformis sp. nov., an actinomycete isolated from a tropical forest soil.</title>
        <authorList>
            <person name="Souza W.R."/>
            <person name="Silva R.E."/>
            <person name="Goodfellow M."/>
            <person name="Busarakam K."/>
            <person name="Figueiro F.S."/>
            <person name="Ferreira D."/>
            <person name="Rodrigues-Filho E."/>
            <person name="Moraes L.A.B."/>
            <person name="Zucchi T.D."/>
        </authorList>
    </citation>
    <scope>NUCLEOTIDE SEQUENCE [LARGE SCALE GENOMIC DNA]</scope>
    <source>
        <strain evidence="2 3">NCIMB 14900</strain>
    </source>
</reference>
<gene>
    <name evidence="2" type="ORF">VSH64_45830</name>
</gene>
<sequence>MTRSPRGFALPAPARWLLLGVLAFGVLVMHHVPAPHGGAMGGMPMPVASVPLVASGGAIAGPVDETGGHAMLHLCLAVLLTAAGLLLAWAWLRRRREVVVPASVERGLAGFARAPPAPSGRELLTAACVLRI</sequence>
<keyword evidence="3" id="KW-1185">Reference proteome</keyword>
<evidence type="ECO:0000256" key="1">
    <source>
        <dbReference type="SAM" id="Phobius"/>
    </source>
</evidence>
<proteinExistence type="predicted"/>
<keyword evidence="1" id="KW-1133">Transmembrane helix</keyword>
<keyword evidence="1" id="KW-0812">Transmembrane</keyword>
<keyword evidence="1" id="KW-0472">Membrane</keyword>
<protein>
    <submittedName>
        <fullName evidence="2">Uncharacterized protein</fullName>
    </submittedName>
</protein>
<dbReference type="EMBL" id="CP142149">
    <property type="protein sequence ID" value="WSE30037.1"/>
    <property type="molecule type" value="Genomic_DNA"/>
</dbReference>
<name>A0ABZ1I6R4_9PSEU</name>
<feature type="transmembrane region" description="Helical" evidence="1">
    <location>
        <begin position="70"/>
        <end position="92"/>
    </location>
</feature>
<accession>A0ABZ1I6R4</accession>
<dbReference type="Proteomes" id="UP001330812">
    <property type="component" value="Chromosome"/>
</dbReference>
<dbReference type="RefSeq" id="WP_326568994.1">
    <property type="nucleotide sequence ID" value="NZ_CP142149.1"/>
</dbReference>
<feature type="transmembrane region" description="Helical" evidence="1">
    <location>
        <begin position="12"/>
        <end position="32"/>
    </location>
</feature>